<accession>F8K3P4</accession>
<dbReference type="KEGG" id="sct:SCAT_4012"/>
<dbReference type="PROSITE" id="PS51257">
    <property type="entry name" value="PROKAR_LIPOPROTEIN"/>
    <property type="match status" value="1"/>
</dbReference>
<feature type="chain" id="PRO_5039263847" evidence="1">
    <location>
        <begin position="21"/>
        <end position="231"/>
    </location>
</feature>
<accession>G8WUS5</accession>
<keyword evidence="3" id="KW-1185">Reference proteome</keyword>
<dbReference type="RefSeq" id="WP_014144725.1">
    <property type="nucleotide sequence ID" value="NC_016111.1"/>
</dbReference>
<reference evidence="3" key="1">
    <citation type="submission" date="2011-12" db="EMBL/GenBank/DDBJ databases">
        <title>Complete genome sequence of Streptomyces cattleya strain DSM 46488.</title>
        <authorList>
            <person name="Ou H.-Y."/>
            <person name="Li P."/>
            <person name="Zhao C."/>
            <person name="O'Hagan D."/>
            <person name="Deng Z."/>
        </authorList>
    </citation>
    <scope>NUCLEOTIDE SEQUENCE [LARGE SCALE GENOMIC DNA]</scope>
    <source>
        <strain evidence="3">ATCC 35852 / DSM 46488 / JCM 4925 / NBRC 14057 / NRRL 8057</strain>
    </source>
</reference>
<proteinExistence type="predicted"/>
<evidence type="ECO:0000313" key="2">
    <source>
        <dbReference type="EMBL" id="AEW96368.1"/>
    </source>
</evidence>
<keyword evidence="2" id="KW-0449">Lipoprotein</keyword>
<organism evidence="2 3">
    <name type="scientific">Streptantibioticus cattleyicolor (strain ATCC 35852 / DSM 46488 / JCM 4925 / NBRC 14057 / NRRL 8057)</name>
    <name type="common">Streptomyces cattleya</name>
    <dbReference type="NCBI Taxonomy" id="1003195"/>
    <lineage>
        <taxon>Bacteria</taxon>
        <taxon>Bacillati</taxon>
        <taxon>Actinomycetota</taxon>
        <taxon>Actinomycetes</taxon>
        <taxon>Kitasatosporales</taxon>
        <taxon>Streptomycetaceae</taxon>
        <taxon>Streptantibioticus</taxon>
    </lineage>
</organism>
<dbReference type="STRING" id="1003195.SCATT_39970"/>
<dbReference type="OrthoDB" id="4312411at2"/>
<dbReference type="PATRIC" id="fig|1003195.11.peg.5455"/>
<dbReference type="KEGG" id="scy:SCATT_39970"/>
<evidence type="ECO:0000256" key="1">
    <source>
        <dbReference type="SAM" id="SignalP"/>
    </source>
</evidence>
<sequence length="231" mass="23767">MIAGRVGSAGLAVVCAGLLAAGCAGDPDEGTNGVGRLPAPTIVRQARDAAEHADTVRLTGSVVSRGRTYRLDMRLAPDGGTGQVATDRRTFTLLRVGGDLYLKGGAGFYDHAQPSAAAALTGKYVKVPAGDPAYRELSGFTDKKSLLDGLFALGGHPARGDHRTVAGVRTVAVTADAGTLDVSLEGLPYPVRYQRAGGAGSLRLADWGEPVAVRAPRRGDVVDYGRQISAG</sequence>
<gene>
    <name evidence="2" type="ordered locus">SCATT_39970</name>
</gene>
<feature type="signal peptide" evidence="1">
    <location>
        <begin position="1"/>
        <end position="20"/>
    </location>
</feature>
<dbReference type="Proteomes" id="UP000007842">
    <property type="component" value="Chromosome"/>
</dbReference>
<dbReference type="eggNOG" id="ENOG50337FI">
    <property type="taxonomic scope" value="Bacteria"/>
</dbReference>
<protein>
    <submittedName>
        <fullName evidence="2">Lipoprotein</fullName>
    </submittedName>
</protein>
<keyword evidence="1" id="KW-0732">Signal</keyword>
<dbReference type="EMBL" id="CP003219">
    <property type="protein sequence ID" value="AEW96368.1"/>
    <property type="molecule type" value="Genomic_DNA"/>
</dbReference>
<dbReference type="HOGENOM" id="CLU_061390_3_0_11"/>
<evidence type="ECO:0000313" key="3">
    <source>
        <dbReference type="Proteomes" id="UP000007842"/>
    </source>
</evidence>
<dbReference type="AlphaFoldDB" id="F8K3P4"/>
<name>F8K3P4_STREN</name>
<dbReference type="Gene3D" id="2.50.20.20">
    <property type="match status" value="1"/>
</dbReference>